<evidence type="ECO:0000313" key="1">
    <source>
        <dbReference type="EMBL" id="MDF2954021.1"/>
    </source>
</evidence>
<organism evidence="1 2">
    <name type="scientific">Candidatus Thermodesulfobacterium syntrophicum</name>
    <dbReference type="NCBI Taxonomy" id="3060442"/>
    <lineage>
        <taxon>Bacteria</taxon>
        <taxon>Pseudomonadati</taxon>
        <taxon>Thermodesulfobacteriota</taxon>
        <taxon>Thermodesulfobacteria</taxon>
        <taxon>Thermodesulfobacteriales</taxon>
        <taxon>Thermodesulfobacteriaceae</taxon>
        <taxon>Thermodesulfobacterium</taxon>
    </lineage>
</organism>
<dbReference type="SUPFAM" id="SSF81301">
    <property type="entry name" value="Nucleotidyltransferase"/>
    <property type="match status" value="1"/>
</dbReference>
<reference evidence="1" key="1">
    <citation type="submission" date="2022-11" db="EMBL/GenBank/DDBJ databases">
        <title>Candidatus Alkanophaga archaea from heated hydrothermal vent sediment oxidize petroleum alkanes.</title>
        <authorList>
            <person name="Zehnle H."/>
            <person name="Laso-Perez R."/>
            <person name="Lipp J."/>
            <person name="Teske A."/>
            <person name="Wegener G."/>
        </authorList>
    </citation>
    <scope>NUCLEOTIDE SEQUENCE</scope>
    <source>
        <strain evidence="1">MCA70</strain>
    </source>
</reference>
<comment type="caution">
    <text evidence="1">The sequence shown here is derived from an EMBL/GenBank/DDBJ whole genome shotgun (WGS) entry which is preliminary data.</text>
</comment>
<dbReference type="Proteomes" id="UP001144110">
    <property type="component" value="Unassembled WGS sequence"/>
</dbReference>
<evidence type="ECO:0000313" key="2">
    <source>
        <dbReference type="Proteomes" id="UP001144110"/>
    </source>
</evidence>
<evidence type="ECO:0008006" key="3">
    <source>
        <dbReference type="Google" id="ProtNLM"/>
    </source>
</evidence>
<dbReference type="EMBL" id="JAPHEG010000005">
    <property type="protein sequence ID" value="MDF2954021.1"/>
    <property type="molecule type" value="Genomic_DNA"/>
</dbReference>
<gene>
    <name evidence="1" type="ORF">OD816_001266</name>
</gene>
<dbReference type="InterPro" id="IPR043519">
    <property type="entry name" value="NT_sf"/>
</dbReference>
<sequence length="45" mass="5014">MATKKEKAEKVLAKLVKLLKKELDPEKIILFGSRAKGNSAPYSQI</sequence>
<proteinExistence type="predicted"/>
<dbReference type="Gene3D" id="3.30.460.10">
    <property type="entry name" value="Beta Polymerase, domain 2"/>
    <property type="match status" value="1"/>
</dbReference>
<name>A0AAE3P6E0_9BACT</name>
<protein>
    <recommendedName>
        <fullName evidence="3">Nucleotidyltransferase domain-containing protein</fullName>
    </recommendedName>
</protein>
<dbReference type="AlphaFoldDB" id="A0AAE3P6E0"/>
<accession>A0AAE3P6E0</accession>